<evidence type="ECO:0000256" key="2">
    <source>
        <dbReference type="ARBA" id="ARBA00008554"/>
    </source>
</evidence>
<dbReference type="FunCoup" id="E2BFZ6">
    <property type="interactions" value="471"/>
</dbReference>
<dbReference type="Gene3D" id="1.10.1090.10">
    <property type="entry name" value="Cytochrome b-c1 complex subunit 7"/>
    <property type="match status" value="1"/>
</dbReference>
<dbReference type="OrthoDB" id="425749at2759"/>
<dbReference type="PIRSF" id="PIRSF000022">
    <property type="entry name" value="Bc1_14K"/>
    <property type="match status" value="1"/>
</dbReference>
<keyword evidence="14" id="KW-1185">Reference proteome</keyword>
<comment type="subunit">
    <text evidence="10">Component of the ubiquinol-cytochrome c oxidoreductase (cytochrome b-c1 complex, complex III, CIII), a multisubunit enzyme composed of 3 respiratory subunits cytochrome b, cytochrome c1 and Rieske protein, 2 core protein subunits, and additional low-molecular weight protein subunits. The complex exists as an obligatory dimer and forms supercomplexes (SCs) in the inner mitochondrial membrane with cytochrome c oxidase (complex IV, CIV).</text>
</comment>
<organism evidence="14">
    <name type="scientific">Harpegnathos saltator</name>
    <name type="common">Jerdon's jumping ant</name>
    <dbReference type="NCBI Taxonomy" id="610380"/>
    <lineage>
        <taxon>Eukaryota</taxon>
        <taxon>Metazoa</taxon>
        <taxon>Ecdysozoa</taxon>
        <taxon>Arthropoda</taxon>
        <taxon>Hexapoda</taxon>
        <taxon>Insecta</taxon>
        <taxon>Pterygota</taxon>
        <taxon>Neoptera</taxon>
        <taxon>Endopterygota</taxon>
        <taxon>Hymenoptera</taxon>
        <taxon>Apocrita</taxon>
        <taxon>Aculeata</taxon>
        <taxon>Formicoidea</taxon>
        <taxon>Formicidae</taxon>
        <taxon>Ponerinae</taxon>
        <taxon>Ponerini</taxon>
        <taxon>Harpegnathos</taxon>
    </lineage>
</organism>
<keyword evidence="8 12" id="KW-0496">Mitochondrion</keyword>
<sequence length="92" mass="11288">MSKKMNLLMSLMRDDVLNETLDADIREALRRLPKCLVDERNFRIIRAMQLDAQKKILPEEQWTKYEEDVMYLQPYIKQVKKERKERELWDES</sequence>
<evidence type="ECO:0000313" key="13">
    <source>
        <dbReference type="EMBL" id="EFN85398.1"/>
    </source>
</evidence>
<dbReference type="InParanoid" id="E2BFZ6"/>
<evidence type="ECO:0000256" key="12">
    <source>
        <dbReference type="PIRNR" id="PIRNR000022"/>
    </source>
</evidence>
<dbReference type="PANTHER" id="PTHR12022:SF0">
    <property type="entry name" value="CYTOCHROME B-C1 COMPLEX SUBUNIT 7"/>
    <property type="match status" value="1"/>
</dbReference>
<dbReference type="GO" id="GO:0006122">
    <property type="term" value="P:mitochondrial electron transport, ubiquinol to cytochrome c"/>
    <property type="evidence" value="ECO:0007669"/>
    <property type="project" value="InterPro"/>
</dbReference>
<keyword evidence="5 12" id="KW-0679">Respiratory chain</keyword>
<proteinExistence type="inferred from homology"/>
<evidence type="ECO:0000256" key="8">
    <source>
        <dbReference type="ARBA" id="ARBA00023128"/>
    </source>
</evidence>
<dbReference type="FunFam" id="1.10.1090.10:FF:000001">
    <property type="entry name" value="Cytochrome b-c1 complex subunit 7"/>
    <property type="match status" value="1"/>
</dbReference>
<comment type="similarity">
    <text evidence="2 12">Belongs to the UQCRB/QCR7 family.</text>
</comment>
<comment type="function">
    <text evidence="12">Component of the ubiquinol-cytochrome c oxidoreductase, a multisubunit transmembrane complex that is part of the mitochondrial electron transport chain which drives oxidative phosphorylation.</text>
</comment>
<name>E2BFZ6_HARSA</name>
<reference evidence="13 14" key="1">
    <citation type="journal article" date="2010" name="Science">
        <title>Genomic comparison of the ants Camponotus floridanus and Harpegnathos saltator.</title>
        <authorList>
            <person name="Bonasio R."/>
            <person name="Zhang G."/>
            <person name="Ye C."/>
            <person name="Mutti N.S."/>
            <person name="Fang X."/>
            <person name="Qin N."/>
            <person name="Donahue G."/>
            <person name="Yang P."/>
            <person name="Li Q."/>
            <person name="Li C."/>
            <person name="Zhang P."/>
            <person name="Huang Z."/>
            <person name="Berger S.L."/>
            <person name="Reinberg D."/>
            <person name="Wang J."/>
            <person name="Liebig J."/>
        </authorList>
    </citation>
    <scope>NUCLEOTIDE SEQUENCE [LARGE SCALE GENOMIC DNA]</scope>
    <source>
        <strain evidence="13 14">R22 G/1</strain>
    </source>
</reference>
<dbReference type="GO" id="GO:0005743">
    <property type="term" value="C:mitochondrial inner membrane"/>
    <property type="evidence" value="ECO:0007669"/>
    <property type="project" value="UniProtKB-SubCell"/>
</dbReference>
<evidence type="ECO:0000256" key="3">
    <source>
        <dbReference type="ARBA" id="ARBA00016323"/>
    </source>
</evidence>
<dbReference type="InterPro" id="IPR003197">
    <property type="entry name" value="QCR7"/>
</dbReference>
<protein>
    <recommendedName>
        <fullName evidence="3 12">Cytochrome b-c1 complex subunit 7</fullName>
    </recommendedName>
</protein>
<accession>E2BFZ6</accession>
<dbReference type="Proteomes" id="UP000008237">
    <property type="component" value="Unassembled WGS sequence"/>
</dbReference>
<evidence type="ECO:0000256" key="9">
    <source>
        <dbReference type="ARBA" id="ARBA00023136"/>
    </source>
</evidence>
<dbReference type="SUPFAM" id="SSF81524">
    <property type="entry name" value="14 kDa protein of cytochrome bc1 complex (Ubiquinol-cytochrome c reductase)"/>
    <property type="match status" value="1"/>
</dbReference>
<dbReference type="EMBL" id="GL448096">
    <property type="protein sequence ID" value="EFN85398.1"/>
    <property type="molecule type" value="Genomic_DNA"/>
</dbReference>
<keyword evidence="7 12" id="KW-0249">Electron transport</keyword>
<dbReference type="OMA" id="REEWAMK"/>
<comment type="subunit">
    <text evidence="11">Component of the ubiquinol-cytochrome c oxidoreductase (cytochrome b-c1 complex, complex III, CIII), a multisubunit enzyme composed of 11 subunits. The complex is composed of 3 respiratory subunits cytochrome b, cytochrome c1 and Rieske protein UQCRFS1, 2 core protein subunits UQCRC1/QCR1 and UQCRC2/QCR2, and 6 low-molecular weight protein subunits UQCRH/QCR6, UQCRB/QCR7, UQCRQ/QCR8, UQCR10/QCR9, UQCR11/QCR10 and subunit 9, the cleavage product of Rieske protein UQCRFS1. The complex exists as an obligatory dimer and forms supercomplexes (SCs) in the inner mitochondrial membrane with NADH-ubiquinone oxidoreductase (complex I, CI) and cytochrome c oxidase (complex IV, CIV), resulting in different assemblies (supercomplex SCI(1)III(2)IV(1) and megacomplex MCI(2)III(2)IV(2)).</text>
</comment>
<dbReference type="Pfam" id="PF02271">
    <property type="entry name" value="UCR_14kD"/>
    <property type="match status" value="1"/>
</dbReference>
<gene>
    <name evidence="13" type="ORF">EAI_14613</name>
</gene>
<evidence type="ECO:0000256" key="1">
    <source>
        <dbReference type="ARBA" id="ARBA00004443"/>
    </source>
</evidence>
<dbReference type="PANTHER" id="PTHR12022">
    <property type="entry name" value="UBIQUINOL-CYTOCHROME C REDUCTASE COMPLEX 14 KD PROTEIN"/>
    <property type="match status" value="1"/>
</dbReference>
<dbReference type="GO" id="GO:0045275">
    <property type="term" value="C:respiratory chain complex III"/>
    <property type="evidence" value="ECO:0007669"/>
    <property type="project" value="InterPro"/>
</dbReference>
<evidence type="ECO:0000256" key="7">
    <source>
        <dbReference type="ARBA" id="ARBA00022982"/>
    </source>
</evidence>
<evidence type="ECO:0000256" key="11">
    <source>
        <dbReference type="ARBA" id="ARBA00046393"/>
    </source>
</evidence>
<evidence type="ECO:0000256" key="6">
    <source>
        <dbReference type="ARBA" id="ARBA00022792"/>
    </source>
</evidence>
<dbReference type="InterPro" id="IPR036544">
    <property type="entry name" value="QCR7_sf"/>
</dbReference>
<comment type="subcellular location">
    <subcellularLocation>
        <location evidence="1">Mitochondrion inner membrane</location>
        <topology evidence="1">Peripheral membrane protein</topology>
        <orientation evidence="1">Matrix side</orientation>
    </subcellularLocation>
</comment>
<evidence type="ECO:0000313" key="14">
    <source>
        <dbReference type="Proteomes" id="UP000008237"/>
    </source>
</evidence>
<keyword evidence="4 12" id="KW-0813">Transport</keyword>
<dbReference type="AlphaFoldDB" id="E2BFZ6"/>
<dbReference type="STRING" id="610380.E2BFZ6"/>
<keyword evidence="6 12" id="KW-0999">Mitochondrion inner membrane</keyword>
<evidence type="ECO:0000256" key="5">
    <source>
        <dbReference type="ARBA" id="ARBA00022660"/>
    </source>
</evidence>
<evidence type="ECO:0000256" key="10">
    <source>
        <dbReference type="ARBA" id="ARBA00038521"/>
    </source>
</evidence>
<keyword evidence="9 12" id="KW-0472">Membrane</keyword>
<evidence type="ECO:0000256" key="4">
    <source>
        <dbReference type="ARBA" id="ARBA00022448"/>
    </source>
</evidence>